<dbReference type="PANTHER" id="PTHR43280">
    <property type="entry name" value="ARAC-FAMILY TRANSCRIPTIONAL REGULATOR"/>
    <property type="match status" value="1"/>
</dbReference>
<dbReference type="PRINTS" id="PR00032">
    <property type="entry name" value="HTHARAC"/>
</dbReference>
<keyword evidence="3" id="KW-0010">Activator</keyword>
<evidence type="ECO:0000259" key="6">
    <source>
        <dbReference type="PROSITE" id="PS01124"/>
    </source>
</evidence>
<protein>
    <submittedName>
        <fullName evidence="7">Helix-turn-helix domain-containing protein</fullName>
    </submittedName>
</protein>
<evidence type="ECO:0000256" key="3">
    <source>
        <dbReference type="ARBA" id="ARBA00023159"/>
    </source>
</evidence>
<dbReference type="SMART" id="SM00342">
    <property type="entry name" value="HTH_ARAC"/>
    <property type="match status" value="1"/>
</dbReference>
<name>A0A6A7Y766_9HYPH</name>
<keyword evidence="4" id="KW-0804">Transcription</keyword>
<dbReference type="InterPro" id="IPR011051">
    <property type="entry name" value="RmlC_Cupin_sf"/>
</dbReference>
<dbReference type="SUPFAM" id="SSF51182">
    <property type="entry name" value="RmlC-like cupins"/>
    <property type="match status" value="1"/>
</dbReference>
<dbReference type="InterPro" id="IPR020449">
    <property type="entry name" value="Tscrpt_reg_AraC-type_HTH"/>
</dbReference>
<evidence type="ECO:0000313" key="8">
    <source>
        <dbReference type="Proteomes" id="UP000332515"/>
    </source>
</evidence>
<proteinExistence type="predicted"/>
<keyword evidence="8" id="KW-1185">Reference proteome</keyword>
<dbReference type="InterPro" id="IPR003313">
    <property type="entry name" value="AraC-bd"/>
</dbReference>
<evidence type="ECO:0000256" key="2">
    <source>
        <dbReference type="ARBA" id="ARBA00023125"/>
    </source>
</evidence>
<keyword evidence="1" id="KW-0805">Transcription regulation</keyword>
<feature type="compositionally biased region" description="Basic and acidic residues" evidence="5">
    <location>
        <begin position="384"/>
        <end position="400"/>
    </location>
</feature>
<dbReference type="Gene3D" id="2.60.120.10">
    <property type="entry name" value="Jelly Rolls"/>
    <property type="match status" value="1"/>
</dbReference>
<dbReference type="AlphaFoldDB" id="A0A6A7Y766"/>
<dbReference type="SUPFAM" id="SSF46689">
    <property type="entry name" value="Homeodomain-like"/>
    <property type="match status" value="1"/>
</dbReference>
<evidence type="ECO:0000256" key="4">
    <source>
        <dbReference type="ARBA" id="ARBA00023163"/>
    </source>
</evidence>
<dbReference type="Pfam" id="PF12833">
    <property type="entry name" value="HTH_18"/>
    <property type="match status" value="1"/>
</dbReference>
<organism evidence="7 8">
    <name type="scientific">Segnochrobactrum spirostomi</name>
    <dbReference type="NCBI Taxonomy" id="2608987"/>
    <lineage>
        <taxon>Bacteria</taxon>
        <taxon>Pseudomonadati</taxon>
        <taxon>Pseudomonadota</taxon>
        <taxon>Alphaproteobacteria</taxon>
        <taxon>Hyphomicrobiales</taxon>
        <taxon>Segnochrobactraceae</taxon>
        <taxon>Segnochrobactrum</taxon>
    </lineage>
</organism>
<comment type="caution">
    <text evidence="7">The sequence shown here is derived from an EMBL/GenBank/DDBJ whole genome shotgun (WGS) entry which is preliminary data.</text>
</comment>
<dbReference type="Gene3D" id="1.10.10.60">
    <property type="entry name" value="Homeodomain-like"/>
    <property type="match status" value="1"/>
</dbReference>
<feature type="domain" description="HTH araC/xylS-type" evidence="6">
    <location>
        <begin position="274"/>
        <end position="372"/>
    </location>
</feature>
<dbReference type="InterPro" id="IPR018060">
    <property type="entry name" value="HTH_AraC"/>
</dbReference>
<dbReference type="Proteomes" id="UP000332515">
    <property type="component" value="Unassembled WGS sequence"/>
</dbReference>
<dbReference type="Pfam" id="PF02311">
    <property type="entry name" value="AraC_binding"/>
    <property type="match status" value="1"/>
</dbReference>
<dbReference type="InterPro" id="IPR014710">
    <property type="entry name" value="RmlC-like_jellyroll"/>
</dbReference>
<dbReference type="InterPro" id="IPR047264">
    <property type="entry name" value="Cupin_HpaA-like_N"/>
</dbReference>
<dbReference type="CDD" id="cd06999">
    <property type="entry name" value="cupin_HpaA-like_N"/>
    <property type="match status" value="1"/>
</dbReference>
<accession>A0A6A7Y766</accession>
<reference evidence="7 8" key="1">
    <citation type="submission" date="2019-09" db="EMBL/GenBank/DDBJ databases">
        <title>Segnochrobactrum spirostomi gen. nov., sp. nov., isolated from the ciliate Spirostomum cf. yagiui and description of a novel family, Segnochrobactraceae fam. nov. within the order Rhizobiales of the class Alphaproteobacteria.</title>
        <authorList>
            <person name="Akter S."/>
            <person name="Shazib S.U.A."/>
            <person name="Shin M.K."/>
        </authorList>
    </citation>
    <scope>NUCLEOTIDE SEQUENCE [LARGE SCALE GENOMIC DNA]</scope>
    <source>
        <strain evidence="7 8">Sp-1</strain>
    </source>
</reference>
<evidence type="ECO:0000256" key="5">
    <source>
        <dbReference type="SAM" id="MobiDB-lite"/>
    </source>
</evidence>
<evidence type="ECO:0000313" key="7">
    <source>
        <dbReference type="EMBL" id="MQT15134.1"/>
    </source>
</evidence>
<dbReference type="PROSITE" id="PS01124">
    <property type="entry name" value="HTH_ARAC_FAMILY_2"/>
    <property type="match status" value="1"/>
</dbReference>
<dbReference type="PANTHER" id="PTHR43280:SF32">
    <property type="entry name" value="TRANSCRIPTIONAL REGULATORY PROTEIN"/>
    <property type="match status" value="1"/>
</dbReference>
<gene>
    <name evidence="7" type="ORF">F0357_21235</name>
</gene>
<keyword evidence="2" id="KW-0238">DNA-binding</keyword>
<evidence type="ECO:0000256" key="1">
    <source>
        <dbReference type="ARBA" id="ARBA00023015"/>
    </source>
</evidence>
<feature type="region of interest" description="Disordered" evidence="5">
    <location>
        <begin position="1"/>
        <end position="22"/>
    </location>
</feature>
<feature type="region of interest" description="Disordered" evidence="5">
    <location>
        <begin position="369"/>
        <end position="400"/>
    </location>
</feature>
<dbReference type="EMBL" id="VWNA01000003">
    <property type="protein sequence ID" value="MQT15134.1"/>
    <property type="molecule type" value="Genomic_DNA"/>
</dbReference>
<dbReference type="InterPro" id="IPR009057">
    <property type="entry name" value="Homeodomain-like_sf"/>
</dbReference>
<sequence length="400" mass="43900">MTVSMPRRSSRRPSNSPAGPAPMMATWVRVGRVPVWAVLVCMRSSLGRLCGRVSGEHGGRPRLRQWTEGTKDWTIGTSIPGGSGMRAIPTYALYGEADEHLGADWLHCETIQARSRLHDYRIEPHRHDAFFQILHLAAGTAAAELDGRSETLSPPCLVLVPPHTVHGYAFSHDVEGQVLTLFARHVPEVLRACPEAAAGLDRPVHVPLGDHPDIAETVARELDAAAREFAQRRPGQLAIVEARIAIALVLAFRVRSAAGAATPDPARRGALHVARFRDLVDLHYRERLTIEDYADRLGLTTAHLNRLCRTHLGQSALGVVQGRIVLEAKRYLAFTTLGIKEIADAVGFEDAAYFTRFFRRETRLAPTEFRARRAGGDGAQGQAAKEEGASARTERLSPVR</sequence>
<dbReference type="GO" id="GO:0003700">
    <property type="term" value="F:DNA-binding transcription factor activity"/>
    <property type="evidence" value="ECO:0007669"/>
    <property type="project" value="InterPro"/>
</dbReference>
<dbReference type="GO" id="GO:0043565">
    <property type="term" value="F:sequence-specific DNA binding"/>
    <property type="evidence" value="ECO:0007669"/>
    <property type="project" value="InterPro"/>
</dbReference>